<organism evidence="2 3">
    <name type="scientific">Leuconostoc pseudomesenteroides</name>
    <dbReference type="NCBI Taxonomy" id="33968"/>
    <lineage>
        <taxon>Bacteria</taxon>
        <taxon>Bacillati</taxon>
        <taxon>Bacillota</taxon>
        <taxon>Bacilli</taxon>
        <taxon>Lactobacillales</taxon>
        <taxon>Lactobacillaceae</taxon>
        <taxon>Leuconostoc</taxon>
    </lineage>
</organism>
<evidence type="ECO:0000313" key="3">
    <source>
        <dbReference type="Proteomes" id="UP000192288"/>
    </source>
</evidence>
<dbReference type="Pfam" id="PF04542">
    <property type="entry name" value="Sigma70_r2"/>
    <property type="match status" value="1"/>
</dbReference>
<dbReference type="InterPro" id="IPR013325">
    <property type="entry name" value="RNA_pol_sigma_r2"/>
</dbReference>
<dbReference type="STRING" id="33968.BMS77_08325"/>
<proteinExistence type="predicted"/>
<name>A0A1X0VCR7_LEUPS</name>
<gene>
    <name evidence="2" type="ORF">BMR96_07600</name>
</gene>
<comment type="caution">
    <text evidence="2">The sequence shown here is derived from an EMBL/GenBank/DDBJ whole genome shotgun (WGS) entry which is preliminary data.</text>
</comment>
<dbReference type="RefSeq" id="WP_004909953.1">
    <property type="nucleotide sequence ID" value="NZ_MPLS01000028.1"/>
</dbReference>
<feature type="domain" description="RNA polymerase sigma-70 region 2" evidence="1">
    <location>
        <begin position="24"/>
        <end position="93"/>
    </location>
</feature>
<dbReference type="AlphaFoldDB" id="A0A1X0VCR7"/>
<dbReference type="GO" id="GO:0006352">
    <property type="term" value="P:DNA-templated transcription initiation"/>
    <property type="evidence" value="ECO:0007669"/>
    <property type="project" value="InterPro"/>
</dbReference>
<sequence>MTKDRLLATVIAAQKGHDCAYNVLIKHLRPAIFSVHKRKISGHIKKDDWYSEGLEILMRCVKKYEVSCPRAKFSTYFITALSNRAIDLLRHHNTEKAQFCQQMIWVDDDEKPIDIATNTYNPEVIVGLRESISQLSLAKSTSFKRAVLQMIGALKYDIDKHDKRCFEQMQYRLKKMIEAGVK</sequence>
<evidence type="ECO:0000259" key="1">
    <source>
        <dbReference type="Pfam" id="PF04542"/>
    </source>
</evidence>
<dbReference type="EMBL" id="MPLS01000028">
    <property type="protein sequence ID" value="ORI97366.1"/>
    <property type="molecule type" value="Genomic_DNA"/>
</dbReference>
<dbReference type="Gene3D" id="1.10.1740.10">
    <property type="match status" value="1"/>
</dbReference>
<dbReference type="SUPFAM" id="SSF88946">
    <property type="entry name" value="Sigma2 domain of RNA polymerase sigma factors"/>
    <property type="match status" value="1"/>
</dbReference>
<accession>A0A1X0VCR7</accession>
<evidence type="ECO:0000313" key="2">
    <source>
        <dbReference type="EMBL" id="ORI97366.1"/>
    </source>
</evidence>
<reference evidence="2 3" key="1">
    <citation type="journal article" date="2017" name="Front. Microbiol.">
        <title>Genomic Characterization of Dairy Associated Leuconostoc Species and Diversity of Leuconostocs in Undefined Mixed Mesophilic Starter Cultures.</title>
        <authorList>
            <person name="Frantzen C.A."/>
            <person name="Kot W."/>
            <person name="Pedersen T.B."/>
            <person name="Ardo Y.M."/>
            <person name="Broadbent J.R."/>
            <person name="Neve H."/>
            <person name="Hansen L.H."/>
            <person name="Dal Bello F."/>
            <person name="Ostlie H.M."/>
            <person name="Kleppen H.P."/>
            <person name="Vogensen F.K."/>
            <person name="Holo H."/>
        </authorList>
    </citation>
    <scope>NUCLEOTIDE SEQUENCE [LARGE SCALE GENOMIC DNA]</scope>
    <source>
        <strain evidence="2 3">LMGCF08</strain>
    </source>
</reference>
<dbReference type="eggNOG" id="COG1595">
    <property type="taxonomic scope" value="Bacteria"/>
</dbReference>
<dbReference type="Proteomes" id="UP000192288">
    <property type="component" value="Unassembled WGS sequence"/>
</dbReference>
<dbReference type="InterPro" id="IPR007627">
    <property type="entry name" value="RNA_pol_sigma70_r2"/>
</dbReference>
<protein>
    <submittedName>
        <fullName evidence="2">Competence protein ComX</fullName>
    </submittedName>
</protein>
<dbReference type="GO" id="GO:0003700">
    <property type="term" value="F:DNA-binding transcription factor activity"/>
    <property type="evidence" value="ECO:0007669"/>
    <property type="project" value="InterPro"/>
</dbReference>